<evidence type="ECO:0000256" key="1">
    <source>
        <dbReference type="ARBA" id="ARBA00008791"/>
    </source>
</evidence>
<evidence type="ECO:0000259" key="2">
    <source>
        <dbReference type="Pfam" id="PF00582"/>
    </source>
</evidence>
<protein>
    <submittedName>
        <fullName evidence="3">Universal stress protein</fullName>
    </submittedName>
</protein>
<sequence length="146" mass="15855">MFHRVLVATGGSPWSDNAVKYAIGLARDYRLDLVILHVLTETPPYFVAEAGTSLDSLLEGSEEAGRRILDEAADWATEAGVHYDTELVWGRVPEVICRVAQERDCDLAVVGSRGLTGFKRLMLGSISNAVAAKASCPVMVVKLHEN</sequence>
<dbReference type="SUPFAM" id="SSF52402">
    <property type="entry name" value="Adenine nucleotide alpha hydrolases-like"/>
    <property type="match status" value="1"/>
</dbReference>
<name>A0A937VZ71_UNCTE</name>
<reference evidence="3" key="1">
    <citation type="submission" date="2019-03" db="EMBL/GenBank/DDBJ databases">
        <title>Lake Tanganyika Metagenome-Assembled Genomes (MAGs).</title>
        <authorList>
            <person name="Tran P."/>
        </authorList>
    </citation>
    <scope>NUCLEOTIDE SEQUENCE</scope>
    <source>
        <strain evidence="3">K_DeepCast_65m_m2_066</strain>
    </source>
</reference>
<accession>A0A937VZ71</accession>
<dbReference type="AlphaFoldDB" id="A0A937VZ71"/>
<proteinExistence type="inferred from homology"/>
<organism evidence="3 4">
    <name type="scientific">Tectimicrobiota bacterium</name>
    <dbReference type="NCBI Taxonomy" id="2528274"/>
    <lineage>
        <taxon>Bacteria</taxon>
        <taxon>Pseudomonadati</taxon>
        <taxon>Nitrospinota/Tectimicrobiota group</taxon>
        <taxon>Candidatus Tectimicrobiota</taxon>
    </lineage>
</organism>
<evidence type="ECO:0000313" key="4">
    <source>
        <dbReference type="Proteomes" id="UP000712673"/>
    </source>
</evidence>
<dbReference type="InterPro" id="IPR006016">
    <property type="entry name" value="UspA"/>
</dbReference>
<comment type="similarity">
    <text evidence="1">Belongs to the universal stress protein A family.</text>
</comment>
<dbReference type="Gene3D" id="3.40.50.620">
    <property type="entry name" value="HUPs"/>
    <property type="match status" value="1"/>
</dbReference>
<dbReference type="PANTHER" id="PTHR46268:SF6">
    <property type="entry name" value="UNIVERSAL STRESS PROTEIN UP12"/>
    <property type="match status" value="1"/>
</dbReference>
<dbReference type="CDD" id="cd00293">
    <property type="entry name" value="USP-like"/>
    <property type="match status" value="1"/>
</dbReference>
<dbReference type="InterPro" id="IPR006015">
    <property type="entry name" value="Universal_stress_UspA"/>
</dbReference>
<dbReference type="Proteomes" id="UP000712673">
    <property type="component" value="Unassembled WGS sequence"/>
</dbReference>
<gene>
    <name evidence="3" type="ORF">FJZ47_00775</name>
</gene>
<dbReference type="PANTHER" id="PTHR46268">
    <property type="entry name" value="STRESS RESPONSE PROTEIN NHAX"/>
    <property type="match status" value="1"/>
</dbReference>
<dbReference type="InterPro" id="IPR014729">
    <property type="entry name" value="Rossmann-like_a/b/a_fold"/>
</dbReference>
<evidence type="ECO:0000313" key="3">
    <source>
        <dbReference type="EMBL" id="MBM3222326.1"/>
    </source>
</evidence>
<comment type="caution">
    <text evidence="3">The sequence shown here is derived from an EMBL/GenBank/DDBJ whole genome shotgun (WGS) entry which is preliminary data.</text>
</comment>
<feature type="domain" description="UspA" evidence="2">
    <location>
        <begin position="1"/>
        <end position="142"/>
    </location>
</feature>
<dbReference type="Pfam" id="PF00582">
    <property type="entry name" value="Usp"/>
    <property type="match status" value="1"/>
</dbReference>
<dbReference type="PRINTS" id="PR01438">
    <property type="entry name" value="UNVRSLSTRESS"/>
</dbReference>
<dbReference type="EMBL" id="VGLS01000010">
    <property type="protein sequence ID" value="MBM3222326.1"/>
    <property type="molecule type" value="Genomic_DNA"/>
</dbReference>